<dbReference type="EMBL" id="MCGO01000006">
    <property type="protein sequence ID" value="ORY50873.1"/>
    <property type="molecule type" value="Genomic_DNA"/>
</dbReference>
<dbReference type="Proteomes" id="UP000193642">
    <property type="component" value="Unassembled WGS sequence"/>
</dbReference>
<sequence length="169" mass="17195">MASTVLAAGHNHSQACIAAEDNLIDMLITCEVNPDIELEGAVFTTAQSTCLCSAPNKVIMQSSYDSCTGPNAGKDDAHVAVDIALLQKTCAAAVSTTTSRATTFAATYTATINATAVKAIVAPISIVTQAASDVLVASSIPTTNANLYSGALQLVSNLITVVAIAMAFV</sequence>
<dbReference type="OrthoDB" id="10330825at2759"/>
<reference evidence="1 2" key="1">
    <citation type="submission" date="2016-07" db="EMBL/GenBank/DDBJ databases">
        <title>Pervasive Adenine N6-methylation of Active Genes in Fungi.</title>
        <authorList>
            <consortium name="DOE Joint Genome Institute"/>
            <person name="Mondo S.J."/>
            <person name="Dannebaum R.O."/>
            <person name="Kuo R.C."/>
            <person name="Labutti K."/>
            <person name="Haridas S."/>
            <person name="Kuo A."/>
            <person name="Salamov A."/>
            <person name="Ahrendt S.R."/>
            <person name="Lipzen A."/>
            <person name="Sullivan W."/>
            <person name="Andreopoulos W.B."/>
            <person name="Clum A."/>
            <person name="Lindquist E."/>
            <person name="Daum C."/>
            <person name="Ramamoorthy G.K."/>
            <person name="Gryganskyi A."/>
            <person name="Culley D."/>
            <person name="Magnuson J.K."/>
            <person name="James T.Y."/>
            <person name="O'Malley M.A."/>
            <person name="Stajich J.E."/>
            <person name="Spatafora J.W."/>
            <person name="Visel A."/>
            <person name="Grigoriev I.V."/>
        </authorList>
    </citation>
    <scope>NUCLEOTIDE SEQUENCE [LARGE SCALE GENOMIC DNA]</scope>
    <source>
        <strain evidence="1 2">JEL800</strain>
    </source>
</reference>
<protein>
    <submittedName>
        <fullName evidence="1">Uncharacterized protein</fullName>
    </submittedName>
</protein>
<dbReference type="AlphaFoldDB" id="A0A1Y2CV34"/>
<organism evidence="1 2">
    <name type="scientific">Rhizoclosmatium globosum</name>
    <dbReference type="NCBI Taxonomy" id="329046"/>
    <lineage>
        <taxon>Eukaryota</taxon>
        <taxon>Fungi</taxon>
        <taxon>Fungi incertae sedis</taxon>
        <taxon>Chytridiomycota</taxon>
        <taxon>Chytridiomycota incertae sedis</taxon>
        <taxon>Chytridiomycetes</taxon>
        <taxon>Chytridiales</taxon>
        <taxon>Chytriomycetaceae</taxon>
        <taxon>Rhizoclosmatium</taxon>
    </lineage>
</organism>
<name>A0A1Y2CV34_9FUNG</name>
<evidence type="ECO:0000313" key="2">
    <source>
        <dbReference type="Proteomes" id="UP000193642"/>
    </source>
</evidence>
<gene>
    <name evidence="1" type="ORF">BCR33DRAFT_712844</name>
</gene>
<accession>A0A1Y2CV34</accession>
<keyword evidence="2" id="KW-1185">Reference proteome</keyword>
<proteinExistence type="predicted"/>
<comment type="caution">
    <text evidence="1">The sequence shown here is derived from an EMBL/GenBank/DDBJ whole genome shotgun (WGS) entry which is preliminary data.</text>
</comment>
<evidence type="ECO:0000313" key="1">
    <source>
        <dbReference type="EMBL" id="ORY50873.1"/>
    </source>
</evidence>